<dbReference type="Proteomes" id="UP000018522">
    <property type="component" value="Chromosome"/>
</dbReference>
<evidence type="ECO:0000313" key="2">
    <source>
        <dbReference type="Proteomes" id="UP000018522"/>
    </source>
</evidence>
<dbReference type="KEGG" id="ljn:T285_08835"/>
<organism evidence="1 2">
    <name type="scientific">Lactobacillus johnsonii N6.2</name>
    <dbReference type="NCBI Taxonomy" id="1408186"/>
    <lineage>
        <taxon>Bacteria</taxon>
        <taxon>Bacillati</taxon>
        <taxon>Bacillota</taxon>
        <taxon>Bacilli</taxon>
        <taxon>Lactobacillales</taxon>
        <taxon>Lactobacillaceae</taxon>
        <taxon>Lactobacillus</taxon>
    </lineage>
</organism>
<proteinExistence type="predicted"/>
<evidence type="ECO:0000313" key="1">
    <source>
        <dbReference type="EMBL" id="AHA98194.1"/>
    </source>
</evidence>
<gene>
    <name evidence="1" type="ORF">T285_08835</name>
</gene>
<accession>A0A7D9N8V3</accession>
<dbReference type="EMBL" id="CP006811">
    <property type="protein sequence ID" value="AHA98194.1"/>
    <property type="molecule type" value="Genomic_DNA"/>
</dbReference>
<reference evidence="1 2" key="1">
    <citation type="journal article" date="2014" name="Genome Announc.">
        <title>Complete Genome Sequences of Lactobacillus johnsonii Strain N6.2 and Lactobacillus reuteri Strain TD1.</title>
        <authorList>
            <person name="Leonard M.T."/>
            <person name="Valladares R.B."/>
            <person name="Ardissone A."/>
            <person name="Gonzalez C.F."/>
            <person name="Lorca G.L."/>
            <person name="Triplett E.W."/>
        </authorList>
    </citation>
    <scope>NUCLEOTIDE SEQUENCE [LARGE SCALE GENOMIC DNA]</scope>
    <source>
        <strain evidence="1 2">N6.2</strain>
    </source>
</reference>
<sequence>MKIKSWMLMLIAMGFCLPRCYGLYIRMKM</sequence>
<dbReference type="AlphaFoldDB" id="A0A7D9N8V3"/>
<name>A0A7D9N8V3_LACJH</name>
<protein>
    <submittedName>
        <fullName evidence="1">Uncharacterized protein</fullName>
    </submittedName>
</protein>